<dbReference type="GO" id="GO:0030041">
    <property type="term" value="P:actin filament polymerization"/>
    <property type="evidence" value="ECO:0007669"/>
    <property type="project" value="TreeGrafter"/>
</dbReference>
<feature type="domain" description="FH2" evidence="2">
    <location>
        <begin position="1"/>
        <end position="382"/>
    </location>
</feature>
<proteinExistence type="predicted"/>
<reference evidence="3" key="4">
    <citation type="submission" date="2025-08" db="UniProtKB">
        <authorList>
            <consortium name="Ensembl"/>
        </authorList>
    </citation>
    <scope>IDENTIFICATION</scope>
</reference>
<reference evidence="4" key="2">
    <citation type="journal article" date="2007" name="PLoS Biol.">
        <title>Survey sequencing and comparative analysis of the elephant shark (Callorhinchus milii) genome.</title>
        <authorList>
            <person name="Venkatesh B."/>
            <person name="Kirkness E.F."/>
            <person name="Loh Y.H."/>
            <person name="Halpern A.L."/>
            <person name="Lee A.P."/>
            <person name="Johnson J."/>
            <person name="Dandona N."/>
            <person name="Viswanathan L.D."/>
            <person name="Tay A."/>
            <person name="Venter J.C."/>
            <person name="Strausberg R.L."/>
            <person name="Brenner S."/>
        </authorList>
    </citation>
    <scope>NUCLEOTIDE SEQUENCE [LARGE SCALE GENOMIC DNA]</scope>
</reference>
<dbReference type="PANTHER" id="PTHR45691:SF6">
    <property type="entry name" value="PROTEIN DIAPHANOUS"/>
    <property type="match status" value="1"/>
</dbReference>
<dbReference type="Ensembl" id="ENSCMIT00000000556.1">
    <property type="protein sequence ID" value="ENSCMIP00000000514.1"/>
    <property type="gene ID" value="ENSCMIG00000000368.1"/>
</dbReference>
<organism evidence="3 4">
    <name type="scientific">Callorhinchus milii</name>
    <name type="common">Ghost shark</name>
    <dbReference type="NCBI Taxonomy" id="7868"/>
    <lineage>
        <taxon>Eukaryota</taxon>
        <taxon>Metazoa</taxon>
        <taxon>Chordata</taxon>
        <taxon>Craniata</taxon>
        <taxon>Vertebrata</taxon>
        <taxon>Chondrichthyes</taxon>
        <taxon>Holocephali</taxon>
        <taxon>Chimaeriformes</taxon>
        <taxon>Callorhinchidae</taxon>
        <taxon>Callorhinchus</taxon>
    </lineage>
</organism>
<name>A0A4W3GR19_CALMI</name>
<dbReference type="PROSITE" id="PS51231">
    <property type="entry name" value="DAD"/>
    <property type="match status" value="1"/>
</dbReference>
<dbReference type="InterPro" id="IPR051412">
    <property type="entry name" value="Formin_Homology_Diaphanous_sf"/>
</dbReference>
<dbReference type="InterPro" id="IPR015425">
    <property type="entry name" value="FH2_Formin"/>
</dbReference>
<dbReference type="GeneTree" id="ENSGT00940000159910"/>
<keyword evidence="4" id="KW-1185">Reference proteome</keyword>
<evidence type="ECO:0008006" key="5">
    <source>
        <dbReference type="Google" id="ProtNLM"/>
    </source>
</evidence>
<dbReference type="InParanoid" id="A0A4W3GR19"/>
<protein>
    <recommendedName>
        <fullName evidence="5">FH2 domain-containing protein</fullName>
    </recommendedName>
</protein>
<dbReference type="PANTHER" id="PTHR45691">
    <property type="entry name" value="PROTEIN DIAPHANOUS"/>
    <property type="match status" value="1"/>
</dbReference>
<dbReference type="PROSITE" id="PS51444">
    <property type="entry name" value="FH2"/>
    <property type="match status" value="1"/>
</dbReference>
<reference evidence="4" key="3">
    <citation type="journal article" date="2014" name="Nature">
        <title>Elephant shark genome provides unique insights into gnathostome evolution.</title>
        <authorList>
            <consortium name="International Elephant Shark Genome Sequencing Consortium"/>
            <person name="Venkatesh B."/>
            <person name="Lee A.P."/>
            <person name="Ravi V."/>
            <person name="Maurya A.K."/>
            <person name="Lian M.M."/>
            <person name="Swann J.B."/>
            <person name="Ohta Y."/>
            <person name="Flajnik M.F."/>
            <person name="Sutoh Y."/>
            <person name="Kasahara M."/>
            <person name="Hoon S."/>
            <person name="Gangu V."/>
            <person name="Roy S.W."/>
            <person name="Irimia M."/>
            <person name="Korzh V."/>
            <person name="Kondrychyn I."/>
            <person name="Lim Z.W."/>
            <person name="Tay B.H."/>
            <person name="Tohari S."/>
            <person name="Kong K.W."/>
            <person name="Ho S."/>
            <person name="Lorente-Galdos B."/>
            <person name="Quilez J."/>
            <person name="Marques-Bonet T."/>
            <person name="Raney B.J."/>
            <person name="Ingham P.W."/>
            <person name="Tay A."/>
            <person name="Hillier L.W."/>
            <person name="Minx P."/>
            <person name="Boehm T."/>
            <person name="Wilson R.K."/>
            <person name="Brenner S."/>
            <person name="Warren W.C."/>
        </authorList>
    </citation>
    <scope>NUCLEOTIDE SEQUENCE [LARGE SCALE GENOMIC DNA]</scope>
</reference>
<dbReference type="InterPro" id="IPR014767">
    <property type="entry name" value="DAD_dom"/>
</dbReference>
<feature type="domain" description="DAD" evidence="1">
    <location>
        <begin position="402"/>
        <end position="430"/>
    </location>
</feature>
<reference evidence="3" key="5">
    <citation type="submission" date="2025-09" db="UniProtKB">
        <authorList>
            <consortium name="Ensembl"/>
        </authorList>
    </citation>
    <scope>IDENTIFICATION</scope>
</reference>
<dbReference type="Pfam" id="PF02181">
    <property type="entry name" value="FH2"/>
    <property type="match status" value="1"/>
</dbReference>
<dbReference type="Gene3D" id="1.20.58.630">
    <property type="match status" value="1"/>
</dbReference>
<evidence type="ECO:0000313" key="3">
    <source>
        <dbReference type="Ensembl" id="ENSCMIP00000000514.1"/>
    </source>
</evidence>
<dbReference type="AlphaFoldDB" id="A0A4W3GR19"/>
<dbReference type="FunFam" id="1.20.58.630:FF:000001">
    <property type="entry name" value="Diaphanous related formin 1"/>
    <property type="match status" value="1"/>
</dbReference>
<dbReference type="STRING" id="7868.ENSCMIP00000000514"/>
<dbReference type="InterPro" id="IPR042201">
    <property type="entry name" value="FH2_Formin_sf"/>
</dbReference>
<dbReference type="Gene3D" id="6.10.30.30">
    <property type="match status" value="1"/>
</dbReference>
<sequence length="491" mass="56930">MKENSFWANTNEEKFENPELFTRLSRIFSLQTRARREDSGGEIKKTGSLKKKVKELKILDNKTAQNLSIFLGSFRMPYYEIRNAILEVNEEKLTESLVQNLIKQLPEQEQLNFLAELKDEYDDLAEPERFGVVISCVQRLHTRLAAIQFKLQFEEQINTIKPDIVSVTAACEEVRKSEHFGKLLELVLLVGNYMNSGSQKAGTFGFNISFLCKLRDTKSADQKMTLLHFLADICEERYPDVLKFTDELIHLEKASKVSAETLRKNLKQMDRQVQQLENDIMTFPPPNSEHDKFVEKMTISFHGRLMCAGEQYENLAIMHESMEKHFEELGEYFVFDPKKIAIEEFFGDLRSFRNMFLQAVKENQKHREAEEKMLKAKIFRQKSEKERQQKKKQLLDINAGGGETGVMDSLMEALQSGAAFRRKKVPRASGKTHQLYMSVMEKCHYSGQYLHYVHMYCFSAPNASRISKNAATRRMAIYIQSRSVAGLLILY</sequence>
<evidence type="ECO:0000259" key="1">
    <source>
        <dbReference type="PROSITE" id="PS51231"/>
    </source>
</evidence>
<evidence type="ECO:0000259" key="2">
    <source>
        <dbReference type="PROSITE" id="PS51444"/>
    </source>
</evidence>
<dbReference type="GO" id="GO:0005884">
    <property type="term" value="C:actin filament"/>
    <property type="evidence" value="ECO:0007669"/>
    <property type="project" value="TreeGrafter"/>
</dbReference>
<dbReference type="OMA" id="FRPHNEE"/>
<dbReference type="Proteomes" id="UP000314986">
    <property type="component" value="Unassembled WGS sequence"/>
</dbReference>
<dbReference type="SMART" id="SM00498">
    <property type="entry name" value="FH2"/>
    <property type="match status" value="1"/>
</dbReference>
<dbReference type="SUPFAM" id="SSF101447">
    <property type="entry name" value="Formin homology 2 domain (FH2 domain)"/>
    <property type="match status" value="1"/>
</dbReference>
<evidence type="ECO:0000313" key="4">
    <source>
        <dbReference type="Proteomes" id="UP000314986"/>
    </source>
</evidence>
<accession>A0A4W3GR19</accession>
<dbReference type="Gene3D" id="1.20.58.2220">
    <property type="entry name" value="Formin, FH2 domain"/>
    <property type="match status" value="1"/>
</dbReference>
<reference evidence="4" key="1">
    <citation type="journal article" date="2006" name="Science">
        <title>Ancient noncoding elements conserved in the human genome.</title>
        <authorList>
            <person name="Venkatesh B."/>
            <person name="Kirkness E.F."/>
            <person name="Loh Y.H."/>
            <person name="Halpern A.L."/>
            <person name="Lee A.P."/>
            <person name="Johnson J."/>
            <person name="Dandona N."/>
            <person name="Viswanathan L.D."/>
            <person name="Tay A."/>
            <person name="Venter J.C."/>
            <person name="Strausberg R.L."/>
            <person name="Brenner S."/>
        </authorList>
    </citation>
    <scope>NUCLEOTIDE SEQUENCE [LARGE SCALE GENOMIC DNA]</scope>
</reference>